<feature type="non-terminal residue" evidence="1">
    <location>
        <position position="1"/>
    </location>
</feature>
<organism evidence="1">
    <name type="scientific">Tetraodon nigroviridis</name>
    <name type="common">Spotted green pufferfish</name>
    <name type="synonym">Chelonodon nigroviridis</name>
    <dbReference type="NCBI Taxonomy" id="99883"/>
    <lineage>
        <taxon>Eukaryota</taxon>
        <taxon>Metazoa</taxon>
        <taxon>Chordata</taxon>
        <taxon>Craniata</taxon>
        <taxon>Vertebrata</taxon>
        <taxon>Euteleostomi</taxon>
        <taxon>Actinopterygii</taxon>
        <taxon>Neopterygii</taxon>
        <taxon>Teleostei</taxon>
        <taxon>Neoteleostei</taxon>
        <taxon>Acanthomorphata</taxon>
        <taxon>Eupercaria</taxon>
        <taxon>Tetraodontiformes</taxon>
        <taxon>Tetradontoidea</taxon>
        <taxon>Tetraodontidae</taxon>
        <taxon>Tetraodon</taxon>
    </lineage>
</organism>
<dbReference type="AlphaFoldDB" id="Q4RDD9"/>
<evidence type="ECO:0000313" key="1">
    <source>
        <dbReference type="EMBL" id="CAG13593.1"/>
    </source>
</evidence>
<reference evidence="1" key="2">
    <citation type="submission" date="2004-02" db="EMBL/GenBank/DDBJ databases">
        <authorList>
            <consortium name="Genoscope"/>
            <consortium name="Whitehead Institute Centre for Genome Research"/>
        </authorList>
    </citation>
    <scope>NUCLEOTIDE SEQUENCE</scope>
</reference>
<accession>Q4RDD9</accession>
<proteinExistence type="predicted"/>
<protein>
    <submittedName>
        <fullName evidence="1">Chromosome undetermined SCAF16782, whole genome shotgun sequence</fullName>
    </submittedName>
</protein>
<reference evidence="1" key="1">
    <citation type="journal article" date="2004" name="Nature">
        <title>Genome duplication in the teleost fish Tetraodon nigroviridis reveals the early vertebrate proto-karyotype.</title>
        <authorList>
            <person name="Jaillon O."/>
            <person name="Aury J.-M."/>
            <person name="Brunet F."/>
            <person name="Petit J.-L."/>
            <person name="Stange-Thomann N."/>
            <person name="Mauceli E."/>
            <person name="Bouneau L."/>
            <person name="Fischer C."/>
            <person name="Ozouf-Costaz C."/>
            <person name="Bernot A."/>
            <person name="Nicaud S."/>
            <person name="Jaffe D."/>
            <person name="Fisher S."/>
            <person name="Lutfalla G."/>
            <person name="Dossat C."/>
            <person name="Segurens B."/>
            <person name="Dasilva C."/>
            <person name="Salanoubat M."/>
            <person name="Levy M."/>
            <person name="Boudet N."/>
            <person name="Castellano S."/>
            <person name="Anthouard V."/>
            <person name="Jubin C."/>
            <person name="Castelli V."/>
            <person name="Katinka M."/>
            <person name="Vacherie B."/>
            <person name="Biemont C."/>
            <person name="Skalli Z."/>
            <person name="Cattolico L."/>
            <person name="Poulain J."/>
            <person name="De Berardinis V."/>
            <person name="Cruaud C."/>
            <person name="Duprat S."/>
            <person name="Brottier P."/>
            <person name="Coutanceau J.-P."/>
            <person name="Gouzy J."/>
            <person name="Parra G."/>
            <person name="Lardier G."/>
            <person name="Chapple C."/>
            <person name="McKernan K.J."/>
            <person name="McEwan P."/>
            <person name="Bosak S."/>
            <person name="Kellis M."/>
            <person name="Volff J.-N."/>
            <person name="Guigo R."/>
            <person name="Zody M.C."/>
            <person name="Mesirov J."/>
            <person name="Lindblad-Toh K."/>
            <person name="Birren B."/>
            <person name="Nusbaum C."/>
            <person name="Kahn D."/>
            <person name="Robinson-Rechavi M."/>
            <person name="Laudet V."/>
            <person name="Schachter V."/>
            <person name="Quetier F."/>
            <person name="Saurin W."/>
            <person name="Scarpelli C."/>
            <person name="Wincker P."/>
            <person name="Lander E.S."/>
            <person name="Weissenbach J."/>
            <person name="Roest Crollius H."/>
        </authorList>
    </citation>
    <scope>NUCLEOTIDE SEQUENCE [LARGE SCALE GENOMIC DNA]</scope>
</reference>
<dbReference type="KEGG" id="tng:GSTEN00038630G001"/>
<dbReference type="Gene3D" id="3.40.1620.60">
    <property type="match status" value="1"/>
</dbReference>
<name>Q4RDD9_TETNG</name>
<sequence length="26" mass="2979">KDICKALWCHRVGRKCETKFMPAAEG</sequence>
<gene>
    <name evidence="1" type="ORF">GSTENG00038630001</name>
</gene>
<dbReference type="EMBL" id="CAAE01016782">
    <property type="protein sequence ID" value="CAG13593.1"/>
    <property type="molecule type" value="Genomic_DNA"/>
</dbReference>
<feature type="non-terminal residue" evidence="1">
    <location>
        <position position="26"/>
    </location>
</feature>